<name>A0A1G2CMA1_9BACT</name>
<evidence type="ECO:0000313" key="1">
    <source>
        <dbReference type="EMBL" id="OGZ02332.1"/>
    </source>
</evidence>
<accession>A0A1G2CMA1</accession>
<dbReference type="AlphaFoldDB" id="A0A1G2CMA1"/>
<sequence>MKKAMKKKSIVLCASASAYRGVLALEERLKKLGFSVRIPYTAGRMRASGDYRVETYKTWFKDPKKFSRKTWLMKEHFKKIKEGGALLVVNEPKNGMKGYVGGAVLTEMAVAFDRRKPIYVLHPVSEKLPIFEEVMALQPIFLNGNIKKIKRT</sequence>
<dbReference type="EMBL" id="MHLB01000016">
    <property type="protein sequence ID" value="OGZ02332.1"/>
    <property type="molecule type" value="Genomic_DNA"/>
</dbReference>
<protein>
    <submittedName>
        <fullName evidence="1">Uncharacterized protein</fullName>
    </submittedName>
</protein>
<proteinExistence type="predicted"/>
<organism evidence="1 2">
    <name type="scientific">Candidatus Liptonbacteria bacterium RIFCSPLOWO2_01_FULL_53_13</name>
    <dbReference type="NCBI Taxonomy" id="1798651"/>
    <lineage>
        <taxon>Bacteria</taxon>
        <taxon>Candidatus Liptoniibacteriota</taxon>
    </lineage>
</organism>
<gene>
    <name evidence="1" type="ORF">A2946_02440</name>
</gene>
<evidence type="ECO:0000313" key="2">
    <source>
        <dbReference type="Proteomes" id="UP000178348"/>
    </source>
</evidence>
<dbReference type="Proteomes" id="UP000178348">
    <property type="component" value="Unassembled WGS sequence"/>
</dbReference>
<comment type="caution">
    <text evidence="1">The sequence shown here is derived from an EMBL/GenBank/DDBJ whole genome shotgun (WGS) entry which is preliminary data.</text>
</comment>
<reference evidence="1 2" key="1">
    <citation type="journal article" date="2016" name="Nat. Commun.">
        <title>Thousands of microbial genomes shed light on interconnected biogeochemical processes in an aquifer system.</title>
        <authorList>
            <person name="Anantharaman K."/>
            <person name="Brown C.T."/>
            <person name="Hug L.A."/>
            <person name="Sharon I."/>
            <person name="Castelle C.J."/>
            <person name="Probst A.J."/>
            <person name="Thomas B.C."/>
            <person name="Singh A."/>
            <person name="Wilkins M.J."/>
            <person name="Karaoz U."/>
            <person name="Brodie E.L."/>
            <person name="Williams K.H."/>
            <person name="Hubbard S.S."/>
            <person name="Banfield J.F."/>
        </authorList>
    </citation>
    <scope>NUCLEOTIDE SEQUENCE [LARGE SCALE GENOMIC DNA]</scope>
</reference>